<dbReference type="EMBL" id="FOLM01000012">
    <property type="protein sequence ID" value="SFD25804.1"/>
    <property type="molecule type" value="Genomic_DNA"/>
</dbReference>
<keyword evidence="8" id="KW-1185">Reference proteome</keyword>
<evidence type="ECO:0000256" key="2">
    <source>
        <dbReference type="ARBA" id="ARBA00022840"/>
    </source>
</evidence>
<dbReference type="InterPro" id="IPR019489">
    <property type="entry name" value="Clp_ATPase_C"/>
</dbReference>
<dbReference type="GO" id="GO:0034605">
    <property type="term" value="P:cellular response to heat"/>
    <property type="evidence" value="ECO:0007669"/>
    <property type="project" value="TreeGrafter"/>
</dbReference>
<evidence type="ECO:0000313" key="7">
    <source>
        <dbReference type="EMBL" id="SFD25804.1"/>
    </source>
</evidence>
<dbReference type="GO" id="GO:0016887">
    <property type="term" value="F:ATP hydrolysis activity"/>
    <property type="evidence" value="ECO:0007669"/>
    <property type="project" value="InterPro"/>
</dbReference>
<feature type="region of interest" description="Disordered" evidence="4">
    <location>
        <begin position="1"/>
        <end position="21"/>
    </location>
</feature>
<evidence type="ECO:0000259" key="6">
    <source>
        <dbReference type="SMART" id="SM01086"/>
    </source>
</evidence>
<dbReference type="Pfam" id="PF07724">
    <property type="entry name" value="AAA_2"/>
    <property type="match status" value="1"/>
</dbReference>
<dbReference type="GO" id="GO:0005737">
    <property type="term" value="C:cytoplasm"/>
    <property type="evidence" value="ECO:0007669"/>
    <property type="project" value="TreeGrafter"/>
</dbReference>
<dbReference type="InterPro" id="IPR050130">
    <property type="entry name" value="ClpA_ClpB"/>
</dbReference>
<proteinExistence type="predicted"/>
<dbReference type="PANTHER" id="PTHR11638">
    <property type="entry name" value="ATP-DEPENDENT CLP PROTEASE"/>
    <property type="match status" value="1"/>
</dbReference>
<dbReference type="InterPro" id="IPR001270">
    <property type="entry name" value="ClpA/B"/>
</dbReference>
<evidence type="ECO:0000256" key="3">
    <source>
        <dbReference type="ARBA" id="ARBA00023186"/>
    </source>
</evidence>
<feature type="domain" description="Clp ATPase C-terminal" evidence="6">
    <location>
        <begin position="592"/>
        <end position="687"/>
    </location>
</feature>
<feature type="compositionally biased region" description="Pro residues" evidence="4">
    <location>
        <begin position="286"/>
        <end position="303"/>
    </location>
</feature>
<dbReference type="PRINTS" id="PR00300">
    <property type="entry name" value="CLPPROTEASEA"/>
</dbReference>
<feature type="compositionally biased region" description="Low complexity" evidence="4">
    <location>
        <begin position="7"/>
        <end position="21"/>
    </location>
</feature>
<dbReference type="PANTHER" id="PTHR11638:SF18">
    <property type="entry name" value="HEAT SHOCK PROTEIN 104"/>
    <property type="match status" value="1"/>
</dbReference>
<name>A0A1I1QUI3_9ACTN</name>
<evidence type="ECO:0000256" key="4">
    <source>
        <dbReference type="SAM" id="MobiDB-lite"/>
    </source>
</evidence>
<feature type="region of interest" description="Disordered" evidence="4">
    <location>
        <begin position="141"/>
        <end position="176"/>
    </location>
</feature>
<reference evidence="7 8" key="1">
    <citation type="submission" date="2016-10" db="EMBL/GenBank/DDBJ databases">
        <authorList>
            <person name="de Groot N.N."/>
        </authorList>
    </citation>
    <scope>NUCLEOTIDE SEQUENCE [LARGE SCALE GENOMIC DNA]</scope>
    <source>
        <strain evidence="7 8">CGMCC 4.5739</strain>
    </source>
</reference>
<dbReference type="InterPro" id="IPR003959">
    <property type="entry name" value="ATPase_AAA_core"/>
</dbReference>
<dbReference type="Proteomes" id="UP000199207">
    <property type="component" value="Unassembled WGS sequence"/>
</dbReference>
<keyword evidence="3" id="KW-0143">Chaperone</keyword>
<evidence type="ECO:0000313" key="8">
    <source>
        <dbReference type="Proteomes" id="UP000199207"/>
    </source>
</evidence>
<dbReference type="Gene3D" id="3.40.50.300">
    <property type="entry name" value="P-loop containing nucleotide triphosphate hydrolases"/>
    <property type="match status" value="1"/>
</dbReference>
<keyword evidence="1" id="KW-0547">Nucleotide-binding</keyword>
<dbReference type="GO" id="GO:0005524">
    <property type="term" value="F:ATP binding"/>
    <property type="evidence" value="ECO:0007669"/>
    <property type="project" value="UniProtKB-KW"/>
</dbReference>
<keyword evidence="2" id="KW-0067">ATP-binding</keyword>
<dbReference type="InterPro" id="IPR027417">
    <property type="entry name" value="P-loop_NTPase"/>
</dbReference>
<feature type="compositionally biased region" description="Low complexity" evidence="4">
    <location>
        <begin position="141"/>
        <end position="153"/>
    </location>
</feature>
<sequence length="695" mass="74742">MTTLRKTPPAAGPDTGGPAVAGVRELPSFAEELTGTLSVHCQYVLHGNIRDIHLVRVPGGGAAGDQHTTLINLLWNLLRREGYEALVRFDRLDGFTVFPAAAEPRVEAVLGRGRIGGRARNVTVPGLETLSGLLRALARGLPEGTGRPAEPGNGAPGGAGPESGTGTGPGPGPAAAAPPLRAAILVDYASRIPGDVSRLEHAERDFFLDCLKTAHEAVPLPAPGGRRLFNPLIWLADGERDLPVWLVSGSDRVRTIGVPLPGQGERARMARLLALEYEGLTAAPDGPAPPPPSASPPSPPSPPSDQEIEEFTRATTGLTLRAMRETVRLAVDRMMPFSAMPDAVRIYRLGIEDSPWRRPDMRAHIARGEQYIRSRVQGQTAAVDQTMDILKRAAMGLSGAHATHSGHRPRGVLFFAGPTGTGKTELAKSIAKVLFGDEDACLRFDMSEFSAPHAADRLVGAPPGYVGYEAGGELTSAVRANPFRVVLFDEIEKADKGVLDKFLQVLEDGRLTDGQGITTHFSECVLIFTSNLGVMREDPATGLKVRAVEPGTGYREFAGRVQANVRHHFVQVIGRPELLNRFGGNIVVFDWIGPEVARRIYRQQTDNIRRALWKEQRIDLRLSEDADRQLAELCTRGLDDGGRGIGNALETRLVNPLARALFDTPAAAGSRVTVARVEERPDGTVRLELRTGDGP</sequence>
<organism evidence="7 8">
    <name type="scientific">Streptomyces aidingensis</name>
    <dbReference type="NCBI Taxonomy" id="910347"/>
    <lineage>
        <taxon>Bacteria</taxon>
        <taxon>Bacillati</taxon>
        <taxon>Actinomycetota</taxon>
        <taxon>Actinomycetes</taxon>
        <taxon>Kitasatosporales</taxon>
        <taxon>Streptomycetaceae</taxon>
        <taxon>Streptomyces</taxon>
    </lineage>
</organism>
<dbReference type="InterPro" id="IPR003593">
    <property type="entry name" value="AAA+_ATPase"/>
</dbReference>
<feature type="region of interest" description="Disordered" evidence="4">
    <location>
        <begin position="281"/>
        <end position="307"/>
    </location>
</feature>
<feature type="domain" description="AAA+ ATPase" evidence="5">
    <location>
        <begin position="409"/>
        <end position="577"/>
    </location>
</feature>
<dbReference type="RefSeq" id="WP_245834317.1">
    <property type="nucleotide sequence ID" value="NZ_FOLM01000012.1"/>
</dbReference>
<dbReference type="SUPFAM" id="SSF52540">
    <property type="entry name" value="P-loop containing nucleoside triphosphate hydrolases"/>
    <property type="match status" value="1"/>
</dbReference>
<dbReference type="AlphaFoldDB" id="A0A1I1QUI3"/>
<protein>
    <submittedName>
        <fullName evidence="7">C-terminal, D2-small domain-containing protein, of ClpB protein</fullName>
    </submittedName>
</protein>
<dbReference type="SMART" id="SM01086">
    <property type="entry name" value="ClpB_D2-small"/>
    <property type="match status" value="1"/>
</dbReference>
<dbReference type="Gene3D" id="1.10.8.60">
    <property type="match status" value="1"/>
</dbReference>
<evidence type="ECO:0000256" key="1">
    <source>
        <dbReference type="ARBA" id="ARBA00022741"/>
    </source>
</evidence>
<dbReference type="STRING" id="910347.SAMN05421773_11214"/>
<feature type="compositionally biased region" description="Gly residues" evidence="4">
    <location>
        <begin position="154"/>
        <end position="169"/>
    </location>
</feature>
<gene>
    <name evidence="7" type="ORF">SAMN05421773_11214</name>
</gene>
<dbReference type="SMART" id="SM00382">
    <property type="entry name" value="AAA"/>
    <property type="match status" value="1"/>
</dbReference>
<dbReference type="CDD" id="cd19499">
    <property type="entry name" value="RecA-like_ClpB_Hsp104-like"/>
    <property type="match status" value="1"/>
</dbReference>
<dbReference type="Pfam" id="PF10431">
    <property type="entry name" value="ClpB_D2-small"/>
    <property type="match status" value="1"/>
</dbReference>
<evidence type="ECO:0000259" key="5">
    <source>
        <dbReference type="SMART" id="SM00382"/>
    </source>
</evidence>
<accession>A0A1I1QUI3</accession>